<keyword evidence="2" id="KW-0732">Signal</keyword>
<comment type="caution">
    <text evidence="3">The sequence shown here is derived from an EMBL/GenBank/DDBJ whole genome shotgun (WGS) entry which is preliminary data.</text>
</comment>
<organism evidence="3 4">
    <name type="scientific">Dietzia aurantiaca</name>
    <dbReference type="NCBI Taxonomy" id="983873"/>
    <lineage>
        <taxon>Bacteria</taxon>
        <taxon>Bacillati</taxon>
        <taxon>Actinomycetota</taxon>
        <taxon>Actinomycetes</taxon>
        <taxon>Mycobacteriales</taxon>
        <taxon>Dietziaceae</taxon>
        <taxon>Dietzia</taxon>
    </lineage>
</organism>
<dbReference type="EMBL" id="JBHSHP010000040">
    <property type="protein sequence ID" value="MFC4755411.1"/>
    <property type="molecule type" value="Genomic_DNA"/>
</dbReference>
<evidence type="ECO:0000313" key="3">
    <source>
        <dbReference type="EMBL" id="MFC4755411.1"/>
    </source>
</evidence>
<feature type="region of interest" description="Disordered" evidence="1">
    <location>
        <begin position="24"/>
        <end position="55"/>
    </location>
</feature>
<sequence>MIKRYATAVGAGLAGIALLAGCGNGGSSSGTPSTETTSTEATPTSETTNERTAPDRVIVYQPGLIDTYLTVDDVPAWPGPDPSEFLQPNPPSGMSGTLTGPEAQVAYEAALDHPDALIEEGADPDNATAAFWGFEGIVLLLVVEPQW</sequence>
<evidence type="ECO:0000256" key="2">
    <source>
        <dbReference type="SAM" id="SignalP"/>
    </source>
</evidence>
<gene>
    <name evidence="3" type="ORF">ACFO7U_11575</name>
</gene>
<proteinExistence type="predicted"/>
<keyword evidence="4" id="KW-1185">Reference proteome</keyword>
<dbReference type="PROSITE" id="PS51257">
    <property type="entry name" value="PROKAR_LIPOPROTEIN"/>
    <property type="match status" value="1"/>
</dbReference>
<feature type="region of interest" description="Disordered" evidence="1">
    <location>
        <begin position="72"/>
        <end position="92"/>
    </location>
</feature>
<reference evidence="4" key="1">
    <citation type="journal article" date="2019" name="Int. J. Syst. Evol. Microbiol.">
        <title>The Global Catalogue of Microorganisms (GCM) 10K type strain sequencing project: providing services to taxonomists for standard genome sequencing and annotation.</title>
        <authorList>
            <consortium name="The Broad Institute Genomics Platform"/>
            <consortium name="The Broad Institute Genome Sequencing Center for Infectious Disease"/>
            <person name="Wu L."/>
            <person name="Ma J."/>
        </authorList>
    </citation>
    <scope>NUCLEOTIDE SEQUENCE [LARGE SCALE GENOMIC DNA]</scope>
    <source>
        <strain evidence="4">JCM 11882</strain>
    </source>
</reference>
<evidence type="ECO:0000313" key="4">
    <source>
        <dbReference type="Proteomes" id="UP001595836"/>
    </source>
</evidence>
<dbReference type="RefSeq" id="WP_380059636.1">
    <property type="nucleotide sequence ID" value="NZ_JBHSHP010000040.1"/>
</dbReference>
<feature type="compositionally biased region" description="Low complexity" evidence="1">
    <location>
        <begin position="29"/>
        <end position="47"/>
    </location>
</feature>
<evidence type="ECO:0000256" key="1">
    <source>
        <dbReference type="SAM" id="MobiDB-lite"/>
    </source>
</evidence>
<feature type="signal peptide" evidence="2">
    <location>
        <begin position="1"/>
        <end position="19"/>
    </location>
</feature>
<accession>A0ABV9PR65</accession>
<feature type="chain" id="PRO_5047382005" evidence="2">
    <location>
        <begin position="20"/>
        <end position="147"/>
    </location>
</feature>
<name>A0ABV9PR65_9ACTN</name>
<dbReference type="Proteomes" id="UP001595836">
    <property type="component" value="Unassembled WGS sequence"/>
</dbReference>
<protein>
    <submittedName>
        <fullName evidence="3">Uncharacterized protein</fullName>
    </submittedName>
</protein>